<dbReference type="InterPro" id="IPR002645">
    <property type="entry name" value="STAS_dom"/>
</dbReference>
<dbReference type="Gene3D" id="3.30.750.24">
    <property type="entry name" value="STAS domain"/>
    <property type="match status" value="1"/>
</dbReference>
<keyword evidence="3" id="KW-1185">Reference proteome</keyword>
<name>A0A6G7VAM8_9GAMM</name>
<gene>
    <name evidence="2" type="ORF">GWK36_01915</name>
</gene>
<dbReference type="InterPro" id="IPR058548">
    <property type="entry name" value="MlaB-like_STAS"/>
</dbReference>
<dbReference type="AlphaFoldDB" id="A0A6G7VAM8"/>
<dbReference type="RefSeq" id="WP_166269606.1">
    <property type="nucleotide sequence ID" value="NZ_CP048029.1"/>
</dbReference>
<feature type="domain" description="STAS" evidence="1">
    <location>
        <begin position="17"/>
        <end position="115"/>
    </location>
</feature>
<reference evidence="3" key="1">
    <citation type="submission" date="2020-01" db="EMBL/GenBank/DDBJ databases">
        <title>Caldichromatium gen. nov., sp. nov., a thermophilic purple sulfur bacterium member of the family Chromatiaceae isolated from Nakabusa hot spring, Japan.</title>
        <authorList>
            <person name="Saini M.K."/>
            <person name="Hanada S."/>
            <person name="Tank M."/>
        </authorList>
    </citation>
    <scope>NUCLEOTIDE SEQUENCE [LARGE SCALE GENOMIC DNA]</scope>
    <source>
        <strain evidence="3">No.7</strain>
    </source>
</reference>
<dbReference type="KEGG" id="cjap:GWK36_01915"/>
<dbReference type="SUPFAM" id="SSF52091">
    <property type="entry name" value="SpoIIaa-like"/>
    <property type="match status" value="1"/>
</dbReference>
<organism evidence="2 3">
    <name type="scientific">Caldichromatium japonicum</name>
    <dbReference type="NCBI Taxonomy" id="2699430"/>
    <lineage>
        <taxon>Bacteria</taxon>
        <taxon>Pseudomonadati</taxon>
        <taxon>Pseudomonadota</taxon>
        <taxon>Gammaproteobacteria</taxon>
        <taxon>Chromatiales</taxon>
        <taxon>Chromatiaceae</taxon>
        <taxon>Caldichromatium</taxon>
    </lineage>
</organism>
<proteinExistence type="predicted"/>
<evidence type="ECO:0000313" key="3">
    <source>
        <dbReference type="Proteomes" id="UP000502699"/>
    </source>
</evidence>
<protein>
    <submittedName>
        <fullName evidence="2">STAS domain-containing protein</fullName>
    </submittedName>
</protein>
<accession>A0A6G7VAM8</accession>
<dbReference type="Proteomes" id="UP000502699">
    <property type="component" value="Chromosome"/>
</dbReference>
<sequence>MSRPARLLVIAADRWSIAGMLDFDGVALLAPEGRRLLRAAARQGVRRITIDLAAVEFANSAALALLLDWLALARHQGLELGYAQIPESLVHLASLSNLGGLLPLVDQGPSRPVAA</sequence>
<dbReference type="Pfam" id="PF13466">
    <property type="entry name" value="STAS_2"/>
    <property type="match status" value="1"/>
</dbReference>
<dbReference type="PROSITE" id="PS50801">
    <property type="entry name" value="STAS"/>
    <property type="match status" value="1"/>
</dbReference>
<dbReference type="EMBL" id="CP048029">
    <property type="protein sequence ID" value="QIK36960.1"/>
    <property type="molecule type" value="Genomic_DNA"/>
</dbReference>
<dbReference type="InterPro" id="IPR036513">
    <property type="entry name" value="STAS_dom_sf"/>
</dbReference>
<evidence type="ECO:0000259" key="1">
    <source>
        <dbReference type="PROSITE" id="PS50801"/>
    </source>
</evidence>
<evidence type="ECO:0000313" key="2">
    <source>
        <dbReference type="EMBL" id="QIK36960.1"/>
    </source>
</evidence>